<dbReference type="Proteomes" id="UP000308530">
    <property type="component" value="Chromosome"/>
</dbReference>
<sequence>MRIDSGLSSYSFQNRYVHVTSEKDDVTPETAQPAKARSGAPSTFSSTLISSSLASALWTVDGGRKATEASNVTGTQEAKTRNASVTERIEAAYREYDLSDENAA</sequence>
<keyword evidence="3" id="KW-1185">Reference proteome</keyword>
<reference evidence="2 3" key="1">
    <citation type="submission" date="2020-06" db="EMBL/GenBank/DDBJ databases">
        <title>Genome sequence of Rhizobium sp strain ADMK78.</title>
        <authorList>
            <person name="Rahi P."/>
        </authorList>
    </citation>
    <scope>NUCLEOTIDE SEQUENCE [LARGE SCALE GENOMIC DNA]</scope>
    <source>
        <strain evidence="2 3">ADMK78</strain>
    </source>
</reference>
<proteinExistence type="predicted"/>
<evidence type="ECO:0000256" key="1">
    <source>
        <dbReference type="SAM" id="MobiDB-lite"/>
    </source>
</evidence>
<dbReference type="EMBL" id="CP058350">
    <property type="protein sequence ID" value="QLF69585.1"/>
    <property type="molecule type" value="Genomic_DNA"/>
</dbReference>
<accession>A0ABX6QMX2</accession>
<feature type="region of interest" description="Disordered" evidence="1">
    <location>
        <begin position="21"/>
        <end position="43"/>
    </location>
</feature>
<evidence type="ECO:0000313" key="2">
    <source>
        <dbReference type="EMBL" id="QLF69585.1"/>
    </source>
</evidence>
<evidence type="ECO:0000313" key="3">
    <source>
        <dbReference type="Proteomes" id="UP000308530"/>
    </source>
</evidence>
<name>A0ABX6QMX2_9HYPH</name>
<organism evidence="2 3">
    <name type="scientific">Peteryoungia desertarenae</name>
    <dbReference type="NCBI Taxonomy" id="1813451"/>
    <lineage>
        <taxon>Bacteria</taxon>
        <taxon>Pseudomonadati</taxon>
        <taxon>Pseudomonadota</taxon>
        <taxon>Alphaproteobacteria</taxon>
        <taxon>Hyphomicrobiales</taxon>
        <taxon>Rhizobiaceae</taxon>
        <taxon>Peteryoungia</taxon>
    </lineage>
</organism>
<protein>
    <submittedName>
        <fullName evidence="2">Uncharacterized protein</fullName>
    </submittedName>
</protein>
<gene>
    <name evidence="2" type="ORF">FE840_008530</name>
</gene>
<dbReference type="RefSeq" id="WP_138285285.1">
    <property type="nucleotide sequence ID" value="NZ_CP058350.1"/>
</dbReference>